<feature type="compositionally biased region" description="Acidic residues" evidence="4">
    <location>
        <begin position="1683"/>
        <end position="1698"/>
    </location>
</feature>
<dbReference type="PANTHER" id="PTHR15109:SF3">
    <property type="entry name" value="PROTEIN FAM193B"/>
    <property type="match status" value="1"/>
</dbReference>
<keyword evidence="2" id="KW-0597">Phosphoprotein</keyword>
<feature type="region of interest" description="Disordered" evidence="4">
    <location>
        <begin position="2037"/>
        <end position="2113"/>
    </location>
</feature>
<evidence type="ECO:0000256" key="4">
    <source>
        <dbReference type="SAM" id="MobiDB-lite"/>
    </source>
</evidence>
<evidence type="ECO:0000256" key="3">
    <source>
        <dbReference type="ARBA" id="ARBA00023054"/>
    </source>
</evidence>
<evidence type="ECO:0000313" key="7">
    <source>
        <dbReference type="RefSeq" id="XP_034234240.1"/>
    </source>
</evidence>
<evidence type="ECO:0000313" key="6">
    <source>
        <dbReference type="Proteomes" id="UP000515158"/>
    </source>
</evidence>
<dbReference type="GeneID" id="117641202"/>
<proteinExistence type="inferred from homology"/>
<feature type="compositionally biased region" description="Polar residues" evidence="4">
    <location>
        <begin position="114"/>
        <end position="123"/>
    </location>
</feature>
<dbReference type="Proteomes" id="UP000515158">
    <property type="component" value="Unplaced"/>
</dbReference>
<feature type="region of interest" description="Disordered" evidence="4">
    <location>
        <begin position="1409"/>
        <end position="1581"/>
    </location>
</feature>
<feature type="compositionally biased region" description="Acidic residues" evidence="4">
    <location>
        <begin position="45"/>
        <end position="59"/>
    </location>
</feature>
<feature type="compositionally biased region" description="Low complexity" evidence="4">
    <location>
        <begin position="1006"/>
        <end position="1042"/>
    </location>
</feature>
<feature type="region of interest" description="Disordered" evidence="4">
    <location>
        <begin position="1651"/>
        <end position="1927"/>
    </location>
</feature>
<feature type="compositionally biased region" description="Basic and acidic residues" evidence="4">
    <location>
        <begin position="1529"/>
        <end position="1540"/>
    </location>
</feature>
<accession>A0A6P8YBR2</accession>
<feature type="compositionally biased region" description="Low complexity" evidence="4">
    <location>
        <begin position="147"/>
        <end position="159"/>
    </location>
</feature>
<feature type="compositionally biased region" description="Basic residues" evidence="4">
    <location>
        <begin position="1056"/>
        <end position="1065"/>
    </location>
</feature>
<dbReference type="InterPro" id="IPR031802">
    <property type="entry name" value="FAM193_C"/>
</dbReference>
<keyword evidence="6" id="KW-1185">Reference proteome</keyword>
<feature type="compositionally biased region" description="Basic residues" evidence="4">
    <location>
        <begin position="1752"/>
        <end position="1762"/>
    </location>
</feature>
<name>A0A6P8YBR2_THRPL</name>
<dbReference type="OrthoDB" id="10044608at2759"/>
<feature type="compositionally biased region" description="Low complexity" evidence="4">
    <location>
        <begin position="1672"/>
        <end position="1682"/>
    </location>
</feature>
<feature type="compositionally biased region" description="Basic and acidic residues" evidence="4">
    <location>
        <begin position="94"/>
        <end position="108"/>
    </location>
</feature>
<feature type="compositionally biased region" description="Polar residues" evidence="4">
    <location>
        <begin position="2045"/>
        <end position="2062"/>
    </location>
</feature>
<feature type="compositionally biased region" description="Basic residues" evidence="4">
    <location>
        <begin position="1705"/>
        <end position="1714"/>
    </location>
</feature>
<feature type="compositionally biased region" description="Basic and acidic residues" evidence="4">
    <location>
        <begin position="1802"/>
        <end position="1842"/>
    </location>
</feature>
<feature type="compositionally biased region" description="Basic and acidic residues" evidence="4">
    <location>
        <begin position="333"/>
        <end position="346"/>
    </location>
</feature>
<comment type="similarity">
    <text evidence="1">Belongs to the FAM193 family.</text>
</comment>
<dbReference type="Pfam" id="PF15914">
    <property type="entry name" value="FAM193_C"/>
    <property type="match status" value="1"/>
</dbReference>
<feature type="region of interest" description="Disordered" evidence="4">
    <location>
        <begin position="2151"/>
        <end position="2194"/>
    </location>
</feature>
<feature type="compositionally biased region" description="Low complexity" evidence="4">
    <location>
        <begin position="1843"/>
        <end position="1857"/>
    </location>
</feature>
<feature type="compositionally biased region" description="Pro residues" evidence="4">
    <location>
        <begin position="1420"/>
        <end position="1431"/>
    </location>
</feature>
<reference evidence="7" key="1">
    <citation type="submission" date="2025-08" db="UniProtKB">
        <authorList>
            <consortium name="RefSeq"/>
        </authorList>
    </citation>
    <scope>IDENTIFICATION</scope>
    <source>
        <tissue evidence="7">Total insect</tissue>
    </source>
</reference>
<organism evidence="7">
    <name type="scientific">Thrips palmi</name>
    <name type="common">Melon thrips</name>
    <dbReference type="NCBI Taxonomy" id="161013"/>
    <lineage>
        <taxon>Eukaryota</taxon>
        <taxon>Metazoa</taxon>
        <taxon>Ecdysozoa</taxon>
        <taxon>Arthropoda</taxon>
        <taxon>Hexapoda</taxon>
        <taxon>Insecta</taxon>
        <taxon>Pterygota</taxon>
        <taxon>Neoptera</taxon>
        <taxon>Paraneoptera</taxon>
        <taxon>Thysanoptera</taxon>
        <taxon>Terebrantia</taxon>
        <taxon>Thripoidea</taxon>
        <taxon>Thripidae</taxon>
        <taxon>Thrips</taxon>
    </lineage>
</organism>
<feature type="region of interest" description="Disordered" evidence="4">
    <location>
        <begin position="1004"/>
        <end position="1069"/>
    </location>
</feature>
<evidence type="ECO:0000256" key="2">
    <source>
        <dbReference type="ARBA" id="ARBA00022553"/>
    </source>
</evidence>
<feature type="region of interest" description="Disordered" evidence="4">
    <location>
        <begin position="333"/>
        <end position="379"/>
    </location>
</feature>
<feature type="region of interest" description="Disordered" evidence="4">
    <location>
        <begin position="93"/>
        <end position="128"/>
    </location>
</feature>
<feature type="compositionally biased region" description="Acidic residues" evidence="4">
    <location>
        <begin position="369"/>
        <end position="379"/>
    </location>
</feature>
<feature type="compositionally biased region" description="Polar residues" evidence="4">
    <location>
        <begin position="949"/>
        <end position="959"/>
    </location>
</feature>
<feature type="compositionally biased region" description="Basic and acidic residues" evidence="4">
    <location>
        <begin position="2068"/>
        <end position="2079"/>
    </location>
</feature>
<feature type="compositionally biased region" description="Polar residues" evidence="4">
    <location>
        <begin position="2102"/>
        <end position="2112"/>
    </location>
</feature>
<evidence type="ECO:0000256" key="1">
    <source>
        <dbReference type="ARBA" id="ARBA00009689"/>
    </source>
</evidence>
<feature type="compositionally biased region" description="Acidic residues" evidence="4">
    <location>
        <begin position="160"/>
        <end position="218"/>
    </location>
</feature>
<feature type="compositionally biased region" description="Low complexity" evidence="4">
    <location>
        <begin position="1432"/>
        <end position="1479"/>
    </location>
</feature>
<dbReference type="KEGG" id="tpal:117641202"/>
<keyword evidence="3" id="KW-0175">Coiled coil</keyword>
<feature type="domain" description="FAM193 C-terminal" evidence="5">
    <location>
        <begin position="2368"/>
        <end position="2422"/>
    </location>
</feature>
<feature type="compositionally biased region" description="Low complexity" evidence="4">
    <location>
        <begin position="1865"/>
        <end position="1905"/>
    </location>
</feature>
<feature type="region of interest" description="Disordered" evidence="4">
    <location>
        <begin position="1"/>
        <end position="79"/>
    </location>
</feature>
<dbReference type="PANTHER" id="PTHR15109">
    <property type="entry name" value="AGAP004327-PA"/>
    <property type="match status" value="1"/>
</dbReference>
<feature type="region of interest" description="Disordered" evidence="4">
    <location>
        <begin position="940"/>
        <end position="986"/>
    </location>
</feature>
<feature type="compositionally biased region" description="Basic and acidic residues" evidence="4">
    <location>
        <begin position="1484"/>
        <end position="1498"/>
    </location>
</feature>
<sequence>MSGARCSPSGETDCKPNMGDVLGKEHEEPEDREDQLSDPFSENMEREEAEGAEAEDETSSSDTKDSPGPKLGPGEEEEIQLVNEVSDILTIGEGVDHKQLNQAKEKTQVDSAEENPNSISRTPSELPEVETALITKTLLDSNAYTCPVPSSNSEGSNSVEESDVDLEIVVDGYYEDGYEDDDEEDDEDDDEDDDEEGGVEADDEDDFAESEVVDETPELAETIGGEDVNKLPSTYPSSDSSDDTRQTIRKKTAPNGRLCDSMRRRKLNKVKECMQPRSNIPHQLDQTALLSEAMTNLKLDSGRLQNFCDANTVNSNSERIAESKMYLNDTEKVQMSEDHDDARVEAESESPQSPPNLKRIVKSDGAVSTEEENSSLNEEDIKELMRQEALQRRRETCTCEACESKRLQLNEQRKLQGAWMELRHFVREVYHIILETPRDDVMPIVDSSQDEHMKAIAKRLTKSDPHQLYHRLQSQVHEVASAVKTRLKEISEDHHQDTLVAAQFFDGLFYCYDKVSSAAKRIAPILEDLEARHLSRFNLTWELLNKAVYYQVVYNDTVIANKLPEMIGMVSDKSPEVQDMMRFYMAFDDEMSIIQAMWRESYELLQKYNNQQAKIRAKQQMLLRDWEMFKAQRKRVQRSLDEGIELDRNSLAAENGSEEDGAEVLVCPSCNRVQSCPCDECCLSHLFVCRAHNPGIPADYSPTLDGPRMAGDGAGDGPTLEHIQRSAADQKCSCHICSAPQNGSEVKQTCWWCTLRCGCLCNHEERPLNPNHDPVHHFTNTIAGNGDGITGHSHSHHVKSSLKSLGTKHAKHCLNLGCPNLGKEQANVQLGETKCTIQIKRSNNSHQRVNGVKRNDLGPVDSAAVADAKVPQVSFNVHAKEGQPQPQPRAHFTAGPGVNIPDTDMYPGPPADFALPPSEFAGKVTSTNTNQEPIFLLTKAGASPPANIPSLQGMSTPTEEPSVKRISSSVPSSPPTTPPSGKNPLTRATIQGMLEEALERKKAEIARAAQESSAAATPATVPAAVPATAPAPTAAETAPATASNPKPKLGHTCTSAKHKQHTHSPSHRDPKNCDCCFCEMFGHGAPPAAPTSHRFHENRQRLRSKLNKSRASKQQAAVPIPAAAAGGARTVTGSVALPAVAATKAATKAPAGAVKVVTGPPRPTTVGAPAAAVAPGSKAGATVVVRAAAPMPAGVAATAGAAKMGATGPVVATRVAGAGVKVVPQGAPQAVPHAAQPLTGAAAARALAYSMAAGSSQTACKSTCSEPESCPPYLVGLHRPVPVKPDLKHTGPEAEAAEAEGARVARAVAVAVAMRGAQSNFASALNAPVNIATFAPPAAGSSQTAFTGTVEKRQTVIAAAASSAQAVQAEGSEAKGVRPSHVAAAKLAEAGTVRTNTQPQPRPLKLMPRVISRPDHSPDTLPPMYPMPYPQPSTSVKVTVTSSNQKAAASAAPKGMASQPAQVPQPAQGAACQRKVATPVPAPPKEEPVKIEDTRPIDELLDFIEGSPNPEPKIVDSKKAAKRERQKQKKLEQLKREEAAKAQTPDVTITMLKDSDPRGKGKKGSTKRTEEVVSTIPSATAQSIRDRIKSQVGEVAKKMGSSDQPQMVTIRRVMEPNSSEPTVTITLKGATPDKDKVLFTLVNGQNEVVCHDQATSAPKTKKQRKMERRLLRQQQQQQIQVEEGLDNEEEEEEEEEIDLSSLTKTQRKKLRRLQRKQEEEQLAEEQRLREEEEERLRLEEEKRRLEEEERLRNKKSNAKKGKKTEQPKPTNKVSKGTPEPDSDDEFLIPVQMTKKERKKARKEQQLLEDELRRQRQKEEEEREKQRQQELKEQKKKQKEQQKLKSQQQKQEKAQQQQKGKEKQKQAQQQKQPQVPNQQQQQQKQKQKQASVKQPQQQQQKGSSKQGGRITTSIIPNPLTLGSYMPPVGSLEWTTQALAASRPNVTIQPAAAAASPSLGGLEQRFSTTLTLNGKPILPPPRQTTPEPSQDFSLENLKLPPGITITKVDPSQVAQRKPPISKPQVTKTVVLNPTPTTIIAAPLSGNRPPSNYNSGSGQDPNSNVIVVDTGKLKQDIAKREEEPEQVVSRKKKNNKNKKAAEAQSRLQGPPSNGSPYLYGMNSVSITPAGQPAAAATNPQAAIIKVNGNMVTIRNPAIHPTPQRYSGPDEVAGRKPTPSNPPPSLHQNRNKENNTLPPRFANAKLAQQTNGMNGYVPECSNVPKHRPAPQTFEVPKSHKLHYETPPRHMEAPPRHYEAPQSSHLDGASLRYFDSSSHHFDAAPRQHFDHQARHLDPAPRAFDHNARHFEPPTHNFEHPGHLFNPPPQQPMPFSMHDKHTKHVTPQNYAAAIEGNKYKLKSAYNNDDWQLLDNVFAPKDIDLEDGDIDDDERELEAFKRFCLQSVPPKRKEKVHLNIEDIVLKKKSSVVSCS</sequence>
<feature type="compositionally biased region" description="Basic residues" evidence="4">
    <location>
        <begin position="2086"/>
        <end position="2095"/>
    </location>
</feature>
<dbReference type="InterPro" id="IPR029717">
    <property type="entry name" value="FAM193"/>
</dbReference>
<feature type="region of interest" description="Disordered" evidence="4">
    <location>
        <begin position="143"/>
        <end position="255"/>
    </location>
</feature>
<feature type="compositionally biased region" description="Basic and acidic residues" evidence="4">
    <location>
        <begin position="1715"/>
        <end position="1751"/>
    </location>
</feature>
<dbReference type="InParanoid" id="A0A6P8YBR2"/>
<gene>
    <name evidence="7" type="primary">LOC117641202</name>
</gene>
<evidence type="ECO:0000259" key="5">
    <source>
        <dbReference type="Pfam" id="PF15914"/>
    </source>
</evidence>
<dbReference type="RefSeq" id="XP_034234240.1">
    <property type="nucleotide sequence ID" value="XM_034378349.1"/>
</dbReference>
<protein>
    <submittedName>
        <fullName evidence="7">Uncharacterized protein LOC117641202</fullName>
    </submittedName>
</protein>